<evidence type="ECO:0000313" key="1">
    <source>
        <dbReference type="EMBL" id="GBE83506.1"/>
    </source>
</evidence>
<reference evidence="1 2" key="1">
    <citation type="journal article" date="2018" name="Sci. Rep.">
        <title>Genome sequence of the cauliflower mushroom Sparassis crispa (Hanabiratake) and its association with beneficial usage.</title>
        <authorList>
            <person name="Kiyama R."/>
            <person name="Furutani Y."/>
            <person name="Kawaguchi K."/>
            <person name="Nakanishi T."/>
        </authorList>
    </citation>
    <scope>NUCLEOTIDE SEQUENCE [LARGE SCALE GENOMIC DNA]</scope>
</reference>
<dbReference type="InParanoid" id="A0A401GMR9"/>
<gene>
    <name evidence="1" type="ORF">SCP_0505570</name>
</gene>
<dbReference type="EMBL" id="BFAD01000005">
    <property type="protein sequence ID" value="GBE83506.1"/>
    <property type="molecule type" value="Genomic_DNA"/>
</dbReference>
<organism evidence="1 2">
    <name type="scientific">Sparassis crispa</name>
    <dbReference type="NCBI Taxonomy" id="139825"/>
    <lineage>
        <taxon>Eukaryota</taxon>
        <taxon>Fungi</taxon>
        <taxon>Dikarya</taxon>
        <taxon>Basidiomycota</taxon>
        <taxon>Agaricomycotina</taxon>
        <taxon>Agaricomycetes</taxon>
        <taxon>Polyporales</taxon>
        <taxon>Sparassidaceae</taxon>
        <taxon>Sparassis</taxon>
    </lineage>
</organism>
<dbReference type="GeneID" id="38780423"/>
<proteinExistence type="predicted"/>
<comment type="caution">
    <text evidence="1">The sequence shown here is derived from an EMBL/GenBank/DDBJ whole genome shotgun (WGS) entry which is preliminary data.</text>
</comment>
<dbReference type="RefSeq" id="XP_027614419.1">
    <property type="nucleotide sequence ID" value="XM_027758618.1"/>
</dbReference>
<dbReference type="AlphaFoldDB" id="A0A401GMR9"/>
<keyword evidence="2" id="KW-1185">Reference proteome</keyword>
<protein>
    <submittedName>
        <fullName evidence="1">Uncharacterized protein</fullName>
    </submittedName>
</protein>
<name>A0A401GMR9_9APHY</name>
<sequence length="81" mass="8456">MSTCYLCGYHATPESIRQDGPAQLRRAIQFAGPPGSSASSITSGVERTIGALRISDVTLLVDTGSISRCSTYVTLADSGTM</sequence>
<evidence type="ECO:0000313" key="2">
    <source>
        <dbReference type="Proteomes" id="UP000287166"/>
    </source>
</evidence>
<accession>A0A401GMR9</accession>
<dbReference type="Proteomes" id="UP000287166">
    <property type="component" value="Unassembled WGS sequence"/>
</dbReference>